<keyword evidence="3" id="KW-1185">Reference proteome</keyword>
<dbReference type="Gene3D" id="3.40.47.10">
    <property type="match status" value="1"/>
</dbReference>
<evidence type="ECO:0000259" key="1">
    <source>
        <dbReference type="Pfam" id="PF22691"/>
    </source>
</evidence>
<dbReference type="PIRSF" id="PIRSF000429">
    <property type="entry name" value="Ac-CoA_Ac_transf"/>
    <property type="match status" value="1"/>
</dbReference>
<dbReference type="OrthoDB" id="3208853at2"/>
<dbReference type="AlphaFoldDB" id="A0A285EA84"/>
<dbReference type="InterPro" id="IPR002155">
    <property type="entry name" value="Thiolase"/>
</dbReference>
<dbReference type="Proteomes" id="UP000219514">
    <property type="component" value="Unassembled WGS sequence"/>
</dbReference>
<dbReference type="InterPro" id="IPR055140">
    <property type="entry name" value="Thiolase_C_2"/>
</dbReference>
<dbReference type="PANTHER" id="PTHR42870:SF1">
    <property type="entry name" value="NON-SPECIFIC LIPID-TRANSFER PROTEIN-LIKE 2"/>
    <property type="match status" value="1"/>
</dbReference>
<dbReference type="PANTHER" id="PTHR42870">
    <property type="entry name" value="ACETYL-COA C-ACETYLTRANSFERASE"/>
    <property type="match status" value="1"/>
</dbReference>
<protein>
    <submittedName>
        <fullName evidence="2">Acetyl-CoA acetyltransferase</fullName>
    </submittedName>
</protein>
<dbReference type="Pfam" id="PF22691">
    <property type="entry name" value="Thiolase_C_1"/>
    <property type="match status" value="1"/>
</dbReference>
<reference evidence="2 3" key="1">
    <citation type="submission" date="2017-09" db="EMBL/GenBank/DDBJ databases">
        <authorList>
            <person name="Ehlers B."/>
            <person name="Leendertz F.H."/>
        </authorList>
    </citation>
    <scope>NUCLEOTIDE SEQUENCE [LARGE SCALE GENOMIC DNA]</scope>
    <source>
        <strain evidence="2 3">DSM 46844</strain>
    </source>
</reference>
<organism evidence="2 3">
    <name type="scientific">Geodermatophilus sabuli</name>
    <dbReference type="NCBI Taxonomy" id="1564158"/>
    <lineage>
        <taxon>Bacteria</taxon>
        <taxon>Bacillati</taxon>
        <taxon>Actinomycetota</taxon>
        <taxon>Actinomycetes</taxon>
        <taxon>Geodermatophilales</taxon>
        <taxon>Geodermatophilaceae</taxon>
        <taxon>Geodermatophilus</taxon>
    </lineage>
</organism>
<dbReference type="GO" id="GO:0016747">
    <property type="term" value="F:acyltransferase activity, transferring groups other than amino-acyl groups"/>
    <property type="evidence" value="ECO:0007669"/>
    <property type="project" value="InterPro"/>
</dbReference>
<keyword evidence="2" id="KW-0808">Transferase</keyword>
<feature type="domain" description="Thiolase C-terminal" evidence="1">
    <location>
        <begin position="286"/>
        <end position="379"/>
    </location>
</feature>
<gene>
    <name evidence="2" type="ORF">SAMN06893097_103217</name>
</gene>
<name>A0A285EA84_9ACTN</name>
<dbReference type="EMBL" id="OBDO01000003">
    <property type="protein sequence ID" value="SNX96048.1"/>
    <property type="molecule type" value="Genomic_DNA"/>
</dbReference>
<evidence type="ECO:0000313" key="3">
    <source>
        <dbReference type="Proteomes" id="UP000219514"/>
    </source>
</evidence>
<sequence length="399" mass="42752">MQLNACVVGLGTSDVIGKDPGRSPLRLQFESFRAALRDANLDKADVDGLVTAWGSPRGVDYDEFVVAAGLELTWVSQLWTHGRWTATAIQQAAMAVTTGVAEVVAVVNSHVAAQGYARKLPQMPTSLGAVDEALRDGGGPYGNWTIHGTPGAGAGAALAAQQYMDRYGATAADLARIPVTLRAFAHDNPMAVLRDRELSVEQYLAEPELMGPLRQSDICEMVDASTCLLVTTAERAADVGRPVVHIAGMQGIQSGRDNYVFFSRPGLGAGVSPSYDYVAPKTFPVLERAGIARDDLDGFYTYDPFSPQIWMALERWGFCAAGEAAAYCRDKGIGLDSPLPMNTSGGSLAEGHLYGYGHMLEMVRQLRGEAGPRQITGARALQWGTPWGDALVFTNEQVR</sequence>
<accession>A0A285EA84</accession>
<evidence type="ECO:0000313" key="2">
    <source>
        <dbReference type="EMBL" id="SNX96048.1"/>
    </source>
</evidence>
<dbReference type="CDD" id="cd00829">
    <property type="entry name" value="SCP-x_thiolase"/>
    <property type="match status" value="1"/>
</dbReference>
<dbReference type="RefSeq" id="WP_097206074.1">
    <property type="nucleotide sequence ID" value="NZ_JACHXB010000004.1"/>
</dbReference>
<proteinExistence type="predicted"/>
<dbReference type="InterPro" id="IPR016039">
    <property type="entry name" value="Thiolase-like"/>
</dbReference>
<dbReference type="SUPFAM" id="SSF53901">
    <property type="entry name" value="Thiolase-like"/>
    <property type="match status" value="2"/>
</dbReference>